<dbReference type="AlphaFoldDB" id="A0A8B6D9W7"/>
<dbReference type="OrthoDB" id="6155266at2759"/>
<sequence length="147" mass="16391">MHSAVTAHTEILLKTAIAPVWYHDESVMTNFLLDEGAQNLFISQELVEKLHITPTGIVNMQISEFGGKEADYCWSLVQDEIIRGDGPTAVKSKISDLLSGPLNTDTDNTQWNSTMMNVLVPHKPEEFFLQKFLKIESSGVERSRGGL</sequence>
<organism evidence="1 2">
    <name type="scientific">Mytilus galloprovincialis</name>
    <name type="common">Mediterranean mussel</name>
    <dbReference type="NCBI Taxonomy" id="29158"/>
    <lineage>
        <taxon>Eukaryota</taxon>
        <taxon>Metazoa</taxon>
        <taxon>Spiralia</taxon>
        <taxon>Lophotrochozoa</taxon>
        <taxon>Mollusca</taxon>
        <taxon>Bivalvia</taxon>
        <taxon>Autobranchia</taxon>
        <taxon>Pteriomorphia</taxon>
        <taxon>Mytilida</taxon>
        <taxon>Mytiloidea</taxon>
        <taxon>Mytilidae</taxon>
        <taxon>Mytilinae</taxon>
        <taxon>Mytilus</taxon>
    </lineage>
</organism>
<proteinExistence type="predicted"/>
<name>A0A8B6D9W7_MYTGA</name>
<evidence type="ECO:0000313" key="1">
    <source>
        <dbReference type="EMBL" id="VDI17231.1"/>
    </source>
</evidence>
<protein>
    <recommendedName>
        <fullName evidence="3">Peptidase aspartic putative domain-containing protein</fullName>
    </recommendedName>
</protein>
<reference evidence="1" key="1">
    <citation type="submission" date="2018-11" db="EMBL/GenBank/DDBJ databases">
        <authorList>
            <person name="Alioto T."/>
            <person name="Alioto T."/>
        </authorList>
    </citation>
    <scope>NUCLEOTIDE SEQUENCE</scope>
</reference>
<gene>
    <name evidence="1" type="ORF">MGAL_10B008190</name>
</gene>
<evidence type="ECO:0000313" key="2">
    <source>
        <dbReference type="Proteomes" id="UP000596742"/>
    </source>
</evidence>
<comment type="caution">
    <text evidence="1">The sequence shown here is derived from an EMBL/GenBank/DDBJ whole genome shotgun (WGS) entry which is preliminary data.</text>
</comment>
<keyword evidence="2" id="KW-1185">Reference proteome</keyword>
<evidence type="ECO:0008006" key="3">
    <source>
        <dbReference type="Google" id="ProtNLM"/>
    </source>
</evidence>
<dbReference type="Proteomes" id="UP000596742">
    <property type="component" value="Unassembled WGS sequence"/>
</dbReference>
<accession>A0A8B6D9W7</accession>
<dbReference type="EMBL" id="UYJE01003197">
    <property type="protein sequence ID" value="VDI17231.1"/>
    <property type="molecule type" value="Genomic_DNA"/>
</dbReference>